<gene>
    <name evidence="3" type="ORF">NCGR_LOCUS4278</name>
</gene>
<feature type="transmembrane region" description="Helical" evidence="2">
    <location>
        <begin position="80"/>
        <end position="104"/>
    </location>
</feature>
<dbReference type="EMBL" id="CAJGYO010000001">
    <property type="protein sequence ID" value="CAD6206590.1"/>
    <property type="molecule type" value="Genomic_DNA"/>
</dbReference>
<evidence type="ECO:0000256" key="2">
    <source>
        <dbReference type="SAM" id="Phobius"/>
    </source>
</evidence>
<dbReference type="PANTHER" id="PTHR31721:SF3">
    <property type="entry name" value="EXPRESSED PROTEIN"/>
    <property type="match status" value="1"/>
</dbReference>
<evidence type="ECO:0000256" key="1">
    <source>
        <dbReference type="SAM" id="MobiDB-lite"/>
    </source>
</evidence>
<name>A0A811MGW2_9POAL</name>
<keyword evidence="2" id="KW-0472">Membrane</keyword>
<dbReference type="Proteomes" id="UP000604825">
    <property type="component" value="Unassembled WGS sequence"/>
</dbReference>
<feature type="compositionally biased region" description="Basic and acidic residues" evidence="1">
    <location>
        <begin position="151"/>
        <end position="170"/>
    </location>
</feature>
<accession>A0A811MGW2</accession>
<evidence type="ECO:0000313" key="3">
    <source>
        <dbReference type="EMBL" id="CAD6206590.1"/>
    </source>
</evidence>
<keyword evidence="4" id="KW-1185">Reference proteome</keyword>
<sequence>MISRGAEQRAALITLGAASMTPEKRQGVFLSESGVKSIDLLLPLAYEITRRMILRQFGAAQLALAGLCWSKIIERMIHQVIVNCQSFTLIGVAGSLVGSVPLFAEGCAVVMKSFFMRFHAMSHAVDQGETIRSITHVWVLITRSYKSIPETERRGQDQVRHAGEDEDRPRHTPAAPGGVLEKFKSMPLVTGLDMACFGGAVLASSAAVFLLSKLNMGQDRLKQTFT</sequence>
<evidence type="ECO:0000313" key="4">
    <source>
        <dbReference type="Proteomes" id="UP000604825"/>
    </source>
</evidence>
<protein>
    <submittedName>
        <fullName evidence="3">Uncharacterized protein</fullName>
    </submittedName>
</protein>
<feature type="region of interest" description="Disordered" evidence="1">
    <location>
        <begin position="151"/>
        <end position="178"/>
    </location>
</feature>
<proteinExistence type="predicted"/>
<reference evidence="3" key="1">
    <citation type="submission" date="2020-10" db="EMBL/GenBank/DDBJ databases">
        <authorList>
            <person name="Han B."/>
            <person name="Lu T."/>
            <person name="Zhao Q."/>
            <person name="Huang X."/>
            <person name="Zhao Y."/>
        </authorList>
    </citation>
    <scope>NUCLEOTIDE SEQUENCE</scope>
</reference>
<dbReference type="PANTHER" id="PTHR31721">
    <property type="entry name" value="OS06G0710300 PROTEIN"/>
    <property type="match status" value="1"/>
</dbReference>
<keyword evidence="2" id="KW-0812">Transmembrane</keyword>
<dbReference type="AlphaFoldDB" id="A0A811MGW2"/>
<keyword evidence="2" id="KW-1133">Transmembrane helix</keyword>
<organism evidence="3 4">
    <name type="scientific">Miscanthus lutarioriparius</name>
    <dbReference type="NCBI Taxonomy" id="422564"/>
    <lineage>
        <taxon>Eukaryota</taxon>
        <taxon>Viridiplantae</taxon>
        <taxon>Streptophyta</taxon>
        <taxon>Embryophyta</taxon>
        <taxon>Tracheophyta</taxon>
        <taxon>Spermatophyta</taxon>
        <taxon>Magnoliopsida</taxon>
        <taxon>Liliopsida</taxon>
        <taxon>Poales</taxon>
        <taxon>Poaceae</taxon>
        <taxon>PACMAD clade</taxon>
        <taxon>Panicoideae</taxon>
        <taxon>Andropogonodae</taxon>
        <taxon>Andropogoneae</taxon>
        <taxon>Saccharinae</taxon>
        <taxon>Miscanthus</taxon>
    </lineage>
</organism>
<comment type="caution">
    <text evidence="3">The sequence shown here is derived from an EMBL/GenBank/DDBJ whole genome shotgun (WGS) entry which is preliminary data.</text>
</comment>
<dbReference type="OrthoDB" id="1912077at2759"/>
<feature type="transmembrane region" description="Helical" evidence="2">
    <location>
        <begin position="188"/>
        <end position="212"/>
    </location>
</feature>